<accession>A0A841SWV1</accession>
<dbReference type="AlphaFoldDB" id="A0A841SWV1"/>
<comment type="caution">
    <text evidence="4">The sequence shown here is derived from an EMBL/GenBank/DDBJ whole genome shotgun (WGS) entry which is preliminary data.</text>
</comment>
<reference evidence="4 5" key="1">
    <citation type="submission" date="2020-08" db="EMBL/GenBank/DDBJ databases">
        <title>Cohnella phylogeny.</title>
        <authorList>
            <person name="Dunlap C."/>
        </authorList>
    </citation>
    <scope>NUCLEOTIDE SEQUENCE [LARGE SCALE GENOMIC DNA]</scope>
    <source>
        <strain evidence="4 5">DSM 25241</strain>
    </source>
</reference>
<comment type="similarity">
    <text evidence="1">Belongs to the bacterial solute-binding protein 1 family.</text>
</comment>
<name>A0A841SWV1_9BACL</name>
<organism evidence="4 5">
    <name type="scientific">Cohnella thailandensis</name>
    <dbReference type="NCBI Taxonomy" id="557557"/>
    <lineage>
        <taxon>Bacteria</taxon>
        <taxon>Bacillati</taxon>
        <taxon>Bacillota</taxon>
        <taxon>Bacilli</taxon>
        <taxon>Bacillales</taxon>
        <taxon>Paenibacillaceae</taxon>
        <taxon>Cohnella</taxon>
    </lineage>
</organism>
<dbReference type="Gene3D" id="3.40.190.10">
    <property type="entry name" value="Periplasmic binding protein-like II"/>
    <property type="match status" value="2"/>
</dbReference>
<sequence>MKKSSPLLKTLAVGALASVVVLSGCGSNKENAGSNASNGGSGSADKAVNLKIMWWGSDVRHEATQKALGLYTAANPKVTFTPEYTNWDGYWQKLPTLAASKTLPDIMQMDAAYIQGYVKRGLLADLSDIDLSGIVDEQVIENIKIDGKVYGIPLSYNGQGMVYDKVALEEAGITLPTNNWTWEDFFAYAEEARAKLPKDKYPIDDLRNIWEWYQFYQTSKGLGPIFKDGTTFNLDKDTWFEFNEKYAEFQKAGIVPPADLQLSSKENDPQTDTFGTGRVMLRGASVGSATAIEALLPGGRIAVNSYPIGEAGGGWAQSTIFFSVSEGSSNKAQAKEFIKWFISNEEAGKTLGTVRGIPINNDILQSIEGSLTAGEQLGIDLLNAAKPKALPFYPAPAGAEDFVSTYKSEMESVMFGQNSLEKVYETLVEKGKAAEAKLK</sequence>
<keyword evidence="5" id="KW-1185">Reference proteome</keyword>
<dbReference type="InterPro" id="IPR006061">
    <property type="entry name" value="SBP_1_CS"/>
</dbReference>
<dbReference type="GO" id="GO:0055085">
    <property type="term" value="P:transmembrane transport"/>
    <property type="evidence" value="ECO:0007669"/>
    <property type="project" value="InterPro"/>
</dbReference>
<dbReference type="PANTHER" id="PTHR43649">
    <property type="entry name" value="ARABINOSE-BINDING PROTEIN-RELATED"/>
    <property type="match status" value="1"/>
</dbReference>
<dbReference type="RefSeq" id="WP_185118445.1">
    <property type="nucleotide sequence ID" value="NZ_JACJVQ010000003.1"/>
</dbReference>
<gene>
    <name evidence="4" type="ORF">H7B67_03710</name>
</gene>
<dbReference type="PANTHER" id="PTHR43649:SF11">
    <property type="entry name" value="ABC TRANSPORTER SUBSTRATE-BINDING PROTEIN YESO-RELATED"/>
    <property type="match status" value="1"/>
</dbReference>
<dbReference type="Pfam" id="PF13416">
    <property type="entry name" value="SBP_bac_8"/>
    <property type="match status" value="1"/>
</dbReference>
<evidence type="ECO:0000313" key="4">
    <source>
        <dbReference type="EMBL" id="MBB6633221.1"/>
    </source>
</evidence>
<evidence type="ECO:0000256" key="3">
    <source>
        <dbReference type="ARBA" id="ARBA00022729"/>
    </source>
</evidence>
<evidence type="ECO:0000256" key="1">
    <source>
        <dbReference type="ARBA" id="ARBA00008520"/>
    </source>
</evidence>
<evidence type="ECO:0000256" key="2">
    <source>
        <dbReference type="ARBA" id="ARBA00022448"/>
    </source>
</evidence>
<dbReference type="EMBL" id="JACJVQ010000003">
    <property type="protein sequence ID" value="MBB6633221.1"/>
    <property type="molecule type" value="Genomic_DNA"/>
</dbReference>
<dbReference type="SUPFAM" id="SSF53850">
    <property type="entry name" value="Periplasmic binding protein-like II"/>
    <property type="match status" value="1"/>
</dbReference>
<keyword evidence="3" id="KW-0732">Signal</keyword>
<protein>
    <submittedName>
        <fullName evidence="4">Extracellular solute-binding protein</fullName>
    </submittedName>
</protein>
<keyword evidence="2" id="KW-0813">Transport</keyword>
<dbReference type="PROSITE" id="PS51257">
    <property type="entry name" value="PROKAR_LIPOPROTEIN"/>
    <property type="match status" value="1"/>
</dbReference>
<dbReference type="InterPro" id="IPR050490">
    <property type="entry name" value="Bact_solute-bd_prot1"/>
</dbReference>
<dbReference type="InterPro" id="IPR006059">
    <property type="entry name" value="SBP"/>
</dbReference>
<dbReference type="PROSITE" id="PS01037">
    <property type="entry name" value="SBP_BACTERIAL_1"/>
    <property type="match status" value="1"/>
</dbReference>
<evidence type="ECO:0000313" key="5">
    <source>
        <dbReference type="Proteomes" id="UP000535838"/>
    </source>
</evidence>
<proteinExistence type="inferred from homology"/>
<dbReference type="Proteomes" id="UP000535838">
    <property type="component" value="Unassembled WGS sequence"/>
</dbReference>